<keyword evidence="3" id="KW-1185">Reference proteome</keyword>
<gene>
    <name evidence="2" type="ORF">TIFTF001_003169</name>
</gene>
<evidence type="ECO:0000256" key="1">
    <source>
        <dbReference type="SAM" id="MobiDB-lite"/>
    </source>
</evidence>
<sequence length="114" mass="12449">MSVDERSQRSGTCICTGCLDWSATTRVDSLVGELLEPGVLAVKKLLWRKRRRLRFVAGGRGGSHRRKQTNDNEPENFGSVEEVDGGEGSEVAVVNRGLVVMGKKRYKGQVGESG</sequence>
<evidence type="ECO:0000313" key="3">
    <source>
        <dbReference type="Proteomes" id="UP001187192"/>
    </source>
</evidence>
<evidence type="ECO:0000313" key="2">
    <source>
        <dbReference type="EMBL" id="GMN31242.1"/>
    </source>
</evidence>
<comment type="caution">
    <text evidence="2">The sequence shown here is derived from an EMBL/GenBank/DDBJ whole genome shotgun (WGS) entry which is preliminary data.</text>
</comment>
<reference evidence="2" key="1">
    <citation type="submission" date="2023-07" db="EMBL/GenBank/DDBJ databases">
        <title>draft genome sequence of fig (Ficus carica).</title>
        <authorList>
            <person name="Takahashi T."/>
            <person name="Nishimura K."/>
        </authorList>
    </citation>
    <scope>NUCLEOTIDE SEQUENCE</scope>
</reference>
<proteinExistence type="predicted"/>
<dbReference type="EMBL" id="BTGU01000003">
    <property type="protein sequence ID" value="GMN31242.1"/>
    <property type="molecule type" value="Genomic_DNA"/>
</dbReference>
<dbReference type="Proteomes" id="UP001187192">
    <property type="component" value="Unassembled WGS sequence"/>
</dbReference>
<organism evidence="2 3">
    <name type="scientific">Ficus carica</name>
    <name type="common">Common fig</name>
    <dbReference type="NCBI Taxonomy" id="3494"/>
    <lineage>
        <taxon>Eukaryota</taxon>
        <taxon>Viridiplantae</taxon>
        <taxon>Streptophyta</taxon>
        <taxon>Embryophyta</taxon>
        <taxon>Tracheophyta</taxon>
        <taxon>Spermatophyta</taxon>
        <taxon>Magnoliopsida</taxon>
        <taxon>eudicotyledons</taxon>
        <taxon>Gunneridae</taxon>
        <taxon>Pentapetalae</taxon>
        <taxon>rosids</taxon>
        <taxon>fabids</taxon>
        <taxon>Rosales</taxon>
        <taxon>Moraceae</taxon>
        <taxon>Ficeae</taxon>
        <taxon>Ficus</taxon>
    </lineage>
</organism>
<protein>
    <submittedName>
        <fullName evidence="2">Uncharacterized protein</fullName>
    </submittedName>
</protein>
<feature type="region of interest" description="Disordered" evidence="1">
    <location>
        <begin position="58"/>
        <end position="84"/>
    </location>
</feature>
<accession>A0AA88CVE6</accession>
<name>A0AA88CVE6_FICCA</name>
<dbReference type="AlphaFoldDB" id="A0AA88CVE6"/>